<protein>
    <submittedName>
        <fullName evidence="6">Oidioi.mRNA.OKI2018_I69.PAR.g12106.t1.cds</fullName>
    </submittedName>
</protein>
<feature type="domain" description="C2" evidence="4">
    <location>
        <begin position="136"/>
        <end position="267"/>
    </location>
</feature>
<feature type="coiled-coil region" evidence="2">
    <location>
        <begin position="4"/>
        <end position="175"/>
    </location>
</feature>
<dbReference type="InterPro" id="IPR019448">
    <property type="entry name" value="NT-C2"/>
</dbReference>
<evidence type="ECO:0000259" key="5">
    <source>
        <dbReference type="PROSITE" id="PS51840"/>
    </source>
</evidence>
<evidence type="ECO:0000259" key="4">
    <source>
        <dbReference type="PROSITE" id="PS50004"/>
    </source>
</evidence>
<dbReference type="PANTHER" id="PTHR21456">
    <property type="entry name" value="FAMILY WITH SEQUENCE SIMILARITY 102"/>
    <property type="match status" value="1"/>
</dbReference>
<evidence type="ECO:0000313" key="6">
    <source>
        <dbReference type="EMBL" id="CAG5089151.1"/>
    </source>
</evidence>
<evidence type="ECO:0000256" key="2">
    <source>
        <dbReference type="SAM" id="Coils"/>
    </source>
</evidence>
<proteinExistence type="inferred from homology"/>
<dbReference type="Proteomes" id="UP001158576">
    <property type="component" value="Chromosome PAR"/>
</dbReference>
<dbReference type="InterPro" id="IPR035892">
    <property type="entry name" value="C2_domain_sf"/>
</dbReference>
<dbReference type="CDD" id="cd00030">
    <property type="entry name" value="C2"/>
    <property type="match status" value="1"/>
</dbReference>
<dbReference type="PROSITE" id="PS51840">
    <property type="entry name" value="C2_NT"/>
    <property type="match status" value="1"/>
</dbReference>
<feature type="compositionally biased region" description="Low complexity" evidence="3">
    <location>
        <begin position="328"/>
        <end position="343"/>
    </location>
</feature>
<evidence type="ECO:0000256" key="3">
    <source>
        <dbReference type="SAM" id="MobiDB-lite"/>
    </source>
</evidence>
<accession>A0ABN7S471</accession>
<gene>
    <name evidence="6" type="ORF">OKIOD_LOCUS3664</name>
</gene>
<dbReference type="PROSITE" id="PS50004">
    <property type="entry name" value="C2"/>
    <property type="match status" value="1"/>
</dbReference>
<keyword evidence="7" id="KW-1185">Reference proteome</keyword>
<evidence type="ECO:0000256" key="1">
    <source>
        <dbReference type="ARBA" id="ARBA00034780"/>
    </source>
</evidence>
<feature type="region of interest" description="Disordered" evidence="3">
    <location>
        <begin position="316"/>
        <end position="373"/>
    </location>
</feature>
<dbReference type="EMBL" id="OU015568">
    <property type="protein sequence ID" value="CAG5089151.1"/>
    <property type="molecule type" value="Genomic_DNA"/>
</dbReference>
<feature type="domain" description="C2 NT-type" evidence="5">
    <location>
        <begin position="146"/>
        <end position="291"/>
    </location>
</feature>
<evidence type="ECO:0000313" key="7">
    <source>
        <dbReference type="Proteomes" id="UP001158576"/>
    </source>
</evidence>
<dbReference type="SUPFAM" id="SSF49562">
    <property type="entry name" value="C2 domain (Calcium/lipid-binding domain, CaLB)"/>
    <property type="match status" value="1"/>
</dbReference>
<dbReference type="InterPro" id="IPR000008">
    <property type="entry name" value="C2_dom"/>
</dbReference>
<dbReference type="InterPro" id="IPR039931">
    <property type="entry name" value="EEIG1/2-like"/>
</dbReference>
<dbReference type="Gene3D" id="2.60.40.150">
    <property type="entry name" value="C2 domain"/>
    <property type="match status" value="1"/>
</dbReference>
<dbReference type="Pfam" id="PF10358">
    <property type="entry name" value="NT-C2"/>
    <property type="match status" value="1"/>
</dbReference>
<organism evidence="6 7">
    <name type="scientific">Oikopleura dioica</name>
    <name type="common">Tunicate</name>
    <dbReference type="NCBI Taxonomy" id="34765"/>
    <lineage>
        <taxon>Eukaryota</taxon>
        <taxon>Metazoa</taxon>
        <taxon>Chordata</taxon>
        <taxon>Tunicata</taxon>
        <taxon>Appendicularia</taxon>
        <taxon>Copelata</taxon>
        <taxon>Oikopleuridae</taxon>
        <taxon>Oikopleura</taxon>
    </lineage>
</organism>
<comment type="similarity">
    <text evidence="1">Belongs to the EEIG family.</text>
</comment>
<name>A0ABN7S471_OIKDI</name>
<keyword evidence="2" id="KW-0175">Coiled coil</keyword>
<sequence>MVKLMMLEKKASQANAVIETKEQELNAKNETIKRLELRLKDARRELRNLELQHDEQLSELRQRLTADVSERALHLTRTQQSLTANAANAAAEEELAKMRQQLDKKSKKIERLTDTVKKQLEIKKIIEKKLEKAIAQARDAQGSAEALEKDYETQVKLLKETIQSRNDEIARMNSNSFLYCKLRLVSNGKFESRTNKREIKNSCVIWNEPFEFEINMKEVPSPASLQKIMVRISVRQDLPGSKDEVKLGYVDFNLSKFFKTEQVLRSFLHGYEKSSVRCDNSILLVSGLIEPIIANGKSIEPVAIIEADSISKEVEVPLGKSASKPTHSRTSSGASGYSSSNNSLNRPDPMRSNGHNRIPSLDTGTDTFDDGNLDDNAAIVESIFENMRSTSR</sequence>
<reference evidence="6 7" key="1">
    <citation type="submission" date="2021-04" db="EMBL/GenBank/DDBJ databases">
        <authorList>
            <person name="Bliznina A."/>
        </authorList>
    </citation>
    <scope>NUCLEOTIDE SEQUENCE [LARGE SCALE GENOMIC DNA]</scope>
</reference>
<dbReference type="PANTHER" id="PTHR21456:SF1">
    <property type="entry name" value="C2 NT-TYPE DOMAIN-CONTAINING PROTEIN"/>
    <property type="match status" value="1"/>
</dbReference>